<keyword evidence="3" id="KW-1185">Reference proteome</keyword>
<feature type="region of interest" description="Disordered" evidence="1">
    <location>
        <begin position="255"/>
        <end position="293"/>
    </location>
</feature>
<proteinExistence type="predicted"/>
<reference evidence="2" key="1">
    <citation type="submission" date="2020-09" db="EMBL/GenBank/DDBJ databases">
        <authorList>
            <person name="Kim M.K."/>
        </authorList>
    </citation>
    <scope>NUCLEOTIDE SEQUENCE</scope>
    <source>
        <strain evidence="2">BT664</strain>
    </source>
</reference>
<sequence>MLNLLFDLNGRPRGLDDLKTLQEQTQYAIYGQFLGLPACVVSGCEIRPQAGGQVDIGNGLVFLESGIHRFNGAAGVTLPMELYLDAAVDTDMRPYFDGVSRACMSERKVAIRAVGGTGEAVRVMPEGVLRFEKAREALLREVGDLQFSTRIVATDYDTSGKGKYGTKAYGWQLSGNGTTVDIRGRFPVVADSRSSDYALGVTGGAAKVTLGATEVPRHTHNMGNAGQHTHNATVAHEGDDSSRIYGVFVGQQNGASGGTTTASVQQAGSHTHTLDAAGGNALGGTDEHENRPPYVALGAREWIGLL</sequence>
<dbReference type="Proteomes" id="UP000612233">
    <property type="component" value="Unassembled WGS sequence"/>
</dbReference>
<dbReference type="EMBL" id="JACXAD010000022">
    <property type="protein sequence ID" value="MBD2769689.1"/>
    <property type="molecule type" value="Genomic_DNA"/>
</dbReference>
<dbReference type="AlphaFoldDB" id="A0A927GL02"/>
<evidence type="ECO:0000313" key="2">
    <source>
        <dbReference type="EMBL" id="MBD2769689.1"/>
    </source>
</evidence>
<accession>A0A927GL02</accession>
<dbReference type="RefSeq" id="WP_191006497.1">
    <property type="nucleotide sequence ID" value="NZ_JACXAD010000022.1"/>
</dbReference>
<gene>
    <name evidence="2" type="ORF">IC235_17505</name>
</gene>
<evidence type="ECO:0008006" key="4">
    <source>
        <dbReference type="Google" id="ProtNLM"/>
    </source>
</evidence>
<protein>
    <recommendedName>
        <fullName evidence="4">Tail fiber protein</fullName>
    </recommendedName>
</protein>
<feature type="compositionally biased region" description="Polar residues" evidence="1">
    <location>
        <begin position="255"/>
        <end position="271"/>
    </location>
</feature>
<evidence type="ECO:0000256" key="1">
    <source>
        <dbReference type="SAM" id="MobiDB-lite"/>
    </source>
</evidence>
<organism evidence="2 3">
    <name type="scientific">Hymenobacter montanus</name>
    <dbReference type="NCBI Taxonomy" id="2771359"/>
    <lineage>
        <taxon>Bacteria</taxon>
        <taxon>Pseudomonadati</taxon>
        <taxon>Bacteroidota</taxon>
        <taxon>Cytophagia</taxon>
        <taxon>Cytophagales</taxon>
        <taxon>Hymenobacteraceae</taxon>
        <taxon>Hymenobacter</taxon>
    </lineage>
</organism>
<dbReference type="SUPFAM" id="SSF88874">
    <property type="entry name" value="Receptor-binding domain of short tail fibre protein gp12"/>
    <property type="match status" value="1"/>
</dbReference>
<evidence type="ECO:0000313" key="3">
    <source>
        <dbReference type="Proteomes" id="UP000612233"/>
    </source>
</evidence>
<name>A0A927GL02_9BACT</name>
<comment type="caution">
    <text evidence="2">The sequence shown here is derived from an EMBL/GenBank/DDBJ whole genome shotgun (WGS) entry which is preliminary data.</text>
</comment>